<comment type="caution">
    <text evidence="1">The sequence shown here is derived from an EMBL/GenBank/DDBJ whole genome shotgun (WGS) entry which is preliminary data.</text>
</comment>
<dbReference type="RefSeq" id="WP_111354653.1">
    <property type="nucleotide sequence ID" value="NZ_QEQF01000012.1"/>
</dbReference>
<accession>A0A369ZL88</accession>
<gene>
    <name evidence="1" type="ORF">DPV92_09460</name>
</gene>
<dbReference type="Proteomes" id="UP000253945">
    <property type="component" value="Unassembled WGS sequence"/>
</dbReference>
<evidence type="ECO:0000313" key="2">
    <source>
        <dbReference type="Proteomes" id="UP000253945"/>
    </source>
</evidence>
<sequence>MLIDYFLVYFVLMGYSEYEKRDYASKKSIADLLADDNPACVDIEFEIPPRSKAQHRPVEF</sequence>
<protein>
    <submittedName>
        <fullName evidence="1">Uncharacterized protein</fullName>
    </submittedName>
</protein>
<organism evidence="1 2">
    <name type="scientific">Haemophilus paraphrohaemolyticus</name>
    <dbReference type="NCBI Taxonomy" id="736"/>
    <lineage>
        <taxon>Bacteria</taxon>
        <taxon>Pseudomonadati</taxon>
        <taxon>Pseudomonadota</taxon>
        <taxon>Gammaproteobacteria</taxon>
        <taxon>Pasteurellales</taxon>
        <taxon>Pasteurellaceae</taxon>
        <taxon>Haemophilus</taxon>
    </lineage>
</organism>
<name>A0A369ZL88_9PAST</name>
<reference evidence="1 2" key="1">
    <citation type="submission" date="2018-05" db="EMBL/GenBank/DDBJ databases">
        <title>Draft Genome Sequences for a Diverse set of 7 Haemophilus Species.</title>
        <authorList>
            <person name="Nichols M."/>
            <person name="Topaz N."/>
            <person name="Wang X."/>
            <person name="Wang X."/>
            <person name="Boxrud D."/>
        </authorList>
    </citation>
    <scope>NUCLEOTIDE SEQUENCE [LARGE SCALE GENOMIC DNA]</scope>
    <source>
        <strain evidence="1 2">C2014016342</strain>
    </source>
</reference>
<dbReference type="EMBL" id="QEQF01000012">
    <property type="protein sequence ID" value="RDF08218.1"/>
    <property type="molecule type" value="Genomic_DNA"/>
</dbReference>
<dbReference type="AlphaFoldDB" id="A0A369ZL88"/>
<proteinExistence type="predicted"/>
<keyword evidence="2" id="KW-1185">Reference proteome</keyword>
<evidence type="ECO:0000313" key="1">
    <source>
        <dbReference type="EMBL" id="RDF08218.1"/>
    </source>
</evidence>